<dbReference type="PANTHER" id="PTHR31157:SF1">
    <property type="entry name" value="SCP DOMAIN-CONTAINING PROTEIN"/>
    <property type="match status" value="1"/>
</dbReference>
<keyword evidence="4" id="KW-1185">Reference proteome</keyword>
<dbReference type="EMBL" id="JAGGJX010000001">
    <property type="protein sequence ID" value="MBP1854346.1"/>
    <property type="molecule type" value="Genomic_DNA"/>
</dbReference>
<proteinExistence type="predicted"/>
<organism evidence="3 4">
    <name type="scientific">Metaclostridioides mangenotii</name>
    <dbReference type="NCBI Taxonomy" id="1540"/>
    <lineage>
        <taxon>Bacteria</taxon>
        <taxon>Bacillati</taxon>
        <taxon>Bacillota</taxon>
        <taxon>Clostridia</taxon>
        <taxon>Peptostreptococcales</taxon>
        <taxon>Peptostreptococcaceae</taxon>
        <taxon>Metaclostridioides</taxon>
    </lineage>
</organism>
<comment type="caution">
    <text evidence="3">The sequence shown here is derived from an EMBL/GenBank/DDBJ whole genome shotgun (WGS) entry which is preliminary data.</text>
</comment>
<feature type="domain" description="CAP-associated" evidence="2">
    <location>
        <begin position="62"/>
        <end position="194"/>
    </location>
</feature>
<reference evidence="3 4" key="1">
    <citation type="submission" date="2021-03" db="EMBL/GenBank/DDBJ databases">
        <title>Genomic Encyclopedia of Type Strains, Phase IV (KMG-IV): sequencing the most valuable type-strain genomes for metagenomic binning, comparative biology and taxonomic classification.</title>
        <authorList>
            <person name="Goeker M."/>
        </authorList>
    </citation>
    <scope>NUCLEOTIDE SEQUENCE [LARGE SCALE GENOMIC DNA]</scope>
    <source>
        <strain evidence="3 4">DSM 1289</strain>
    </source>
</reference>
<dbReference type="InterPro" id="IPR014044">
    <property type="entry name" value="CAP_dom"/>
</dbReference>
<dbReference type="CDD" id="cd05379">
    <property type="entry name" value="CAP_bacterial"/>
    <property type="match status" value="1"/>
</dbReference>
<gene>
    <name evidence="3" type="ORF">J2Z43_000736</name>
</gene>
<evidence type="ECO:0000259" key="1">
    <source>
        <dbReference type="Pfam" id="PF00188"/>
    </source>
</evidence>
<dbReference type="PANTHER" id="PTHR31157">
    <property type="entry name" value="SCP DOMAIN-CONTAINING PROTEIN"/>
    <property type="match status" value="1"/>
</dbReference>
<dbReference type="Gene3D" id="3.40.33.10">
    <property type="entry name" value="CAP"/>
    <property type="match status" value="1"/>
</dbReference>
<dbReference type="RefSeq" id="WP_209455881.1">
    <property type="nucleotide sequence ID" value="NZ_BAAACS010000017.1"/>
</dbReference>
<dbReference type="Proteomes" id="UP000767291">
    <property type="component" value="Unassembled WGS sequence"/>
</dbReference>
<dbReference type="InterPro" id="IPR035940">
    <property type="entry name" value="CAP_sf"/>
</dbReference>
<evidence type="ECO:0000313" key="4">
    <source>
        <dbReference type="Proteomes" id="UP000767291"/>
    </source>
</evidence>
<protein>
    <submittedName>
        <fullName evidence="3">Uncharacterized protein YkwD</fullName>
    </submittedName>
</protein>
<sequence>MKKLITVILVIAIFIFYDQDIVNQLINLDTVDKTKQEQSVVQDEHVNQQTDTSIDNFYNLQIGDSEKTLINAIGDPARVDKSEYDFNWYVYNQFEAKFCMVGVENEKIVALYSNSIDSKEIKNIKINGNKNLIREVYTPLKRIKKGNTNYVINSKEQYDIVEIGDKYVTVFYDIYEGNRITSYEVVTKQVEDKIALFPKESGELRKSYELEIIDMVNSVRQQRNLKSLDYSQKATISSRKHCKDMKVNKFFDHINKKGKGPGDRMKAEGIIFTLAGENIAAGQFNSIYAHEAWMNSEGHRKNILGEYKYIGVGVEFGGSYNMYYGQNFYK</sequence>
<evidence type="ECO:0000259" key="2">
    <source>
        <dbReference type="Pfam" id="PF14504"/>
    </source>
</evidence>
<name>A0ABS4E8U4_9FIRM</name>
<dbReference type="Pfam" id="PF14504">
    <property type="entry name" value="CAP_assoc_N"/>
    <property type="match status" value="1"/>
</dbReference>
<accession>A0ABS4E8U4</accession>
<dbReference type="Pfam" id="PF00188">
    <property type="entry name" value="CAP"/>
    <property type="match status" value="1"/>
</dbReference>
<dbReference type="InterPro" id="IPR029410">
    <property type="entry name" value="CAP_assoc"/>
</dbReference>
<dbReference type="SUPFAM" id="SSF55797">
    <property type="entry name" value="PR-1-like"/>
    <property type="match status" value="1"/>
</dbReference>
<evidence type="ECO:0000313" key="3">
    <source>
        <dbReference type="EMBL" id="MBP1854346.1"/>
    </source>
</evidence>
<feature type="domain" description="SCP" evidence="1">
    <location>
        <begin position="214"/>
        <end position="328"/>
    </location>
</feature>